<feature type="transmembrane region" description="Helical" evidence="9">
    <location>
        <begin position="24"/>
        <end position="47"/>
    </location>
</feature>
<sequence length="336" mass="37614">MLPFCDPSSSLSEPWTQEGLSPCFLSTLSSSLTLALIFIFGTAQIIVYRKYSTPLPVFSRPKSRVFHLQILLHILPPMLAISRLILQYNTIEPKSLYGYEVLLTVATVATYPVAVCIILLERRRQLPSVPTWGHGLVLLAFWTVVLLVEALALTSWFSPLWWWKSRSLSTNIALGLWCARMLCALAIFVIGMFAPGLPRRDQMSSGLSVRADDGDEPLLESESTSSEQPSGIQARTGSTWKGMIKKVLMLWPIMWPKKSFLLQLCVITCVLLLVAGRIVNLYTPILYKDIVNSLTVGNVSSVSQEDGRVFAVPGLSFRWDYILYYTLLRFLQGGGF</sequence>
<feature type="transmembrane region" description="Helical" evidence="9">
    <location>
        <begin position="132"/>
        <end position="152"/>
    </location>
</feature>
<organism evidence="11">
    <name type="scientific">Capitella teleta</name>
    <name type="common">Polychaete worm</name>
    <dbReference type="NCBI Taxonomy" id="283909"/>
    <lineage>
        <taxon>Eukaryota</taxon>
        <taxon>Metazoa</taxon>
        <taxon>Spiralia</taxon>
        <taxon>Lophotrochozoa</taxon>
        <taxon>Annelida</taxon>
        <taxon>Polychaeta</taxon>
        <taxon>Sedentaria</taxon>
        <taxon>Scolecida</taxon>
        <taxon>Capitellidae</taxon>
        <taxon>Capitella</taxon>
    </lineage>
</organism>
<evidence type="ECO:0000256" key="1">
    <source>
        <dbReference type="ARBA" id="ARBA00004651"/>
    </source>
</evidence>
<dbReference type="OMA" id="YCEDNAS"/>
<evidence type="ECO:0000256" key="2">
    <source>
        <dbReference type="ARBA" id="ARBA00022448"/>
    </source>
</evidence>
<keyword evidence="5" id="KW-1278">Translocase</keyword>
<reference evidence="13" key="1">
    <citation type="submission" date="2012-12" db="EMBL/GenBank/DDBJ databases">
        <authorList>
            <person name="Hellsten U."/>
            <person name="Grimwood J."/>
            <person name="Chapman J.A."/>
            <person name="Shapiro H."/>
            <person name="Aerts A."/>
            <person name="Otillar R.P."/>
            <person name="Terry A.Y."/>
            <person name="Boore J.L."/>
            <person name="Simakov O."/>
            <person name="Marletaz F."/>
            <person name="Cho S.-J."/>
            <person name="Edsinger-Gonzales E."/>
            <person name="Havlak P."/>
            <person name="Kuo D.-H."/>
            <person name="Larsson T."/>
            <person name="Lv J."/>
            <person name="Arendt D."/>
            <person name="Savage R."/>
            <person name="Osoegawa K."/>
            <person name="de Jong P."/>
            <person name="Lindberg D.R."/>
            <person name="Seaver E.C."/>
            <person name="Weisblat D.A."/>
            <person name="Putnam N.H."/>
            <person name="Grigoriev I.V."/>
            <person name="Rokhsar D.S."/>
        </authorList>
    </citation>
    <scope>NUCLEOTIDE SEQUENCE</scope>
    <source>
        <strain evidence="13">I ESC-2004</strain>
    </source>
</reference>
<name>R7VGS4_CAPTE</name>
<dbReference type="InterPro" id="IPR036640">
    <property type="entry name" value="ABC1_TM_sf"/>
</dbReference>
<dbReference type="Pfam" id="PF16185">
    <property type="entry name" value="MTABC_N"/>
    <property type="match status" value="1"/>
</dbReference>
<dbReference type="STRING" id="283909.R7VGS4"/>
<keyword evidence="2" id="KW-0813">Transport</keyword>
<feature type="transmembrane region" description="Helical" evidence="9">
    <location>
        <begin position="260"/>
        <end position="279"/>
    </location>
</feature>
<comment type="subcellular location">
    <subcellularLocation>
        <location evidence="1">Cell membrane</location>
        <topology evidence="1">Multi-pass membrane protein</topology>
    </subcellularLocation>
</comment>
<dbReference type="Proteomes" id="UP000014760">
    <property type="component" value="Unassembled WGS sequence"/>
</dbReference>
<feature type="non-terminal residue" evidence="11">
    <location>
        <position position="336"/>
    </location>
</feature>
<evidence type="ECO:0000256" key="6">
    <source>
        <dbReference type="ARBA" id="ARBA00022989"/>
    </source>
</evidence>
<dbReference type="OrthoDB" id="6500128at2759"/>
<feature type="transmembrane region" description="Helical" evidence="9">
    <location>
        <begin position="98"/>
        <end position="120"/>
    </location>
</feature>
<proteinExistence type="predicted"/>
<evidence type="ECO:0000313" key="12">
    <source>
        <dbReference type="EnsemblMetazoa" id="CapteP194933"/>
    </source>
</evidence>
<keyword evidence="6 9" id="KW-1133">Transmembrane helix</keyword>
<evidence type="ECO:0000256" key="9">
    <source>
        <dbReference type="SAM" id="Phobius"/>
    </source>
</evidence>
<feature type="region of interest" description="Disordered" evidence="8">
    <location>
        <begin position="205"/>
        <end position="234"/>
    </location>
</feature>
<evidence type="ECO:0000256" key="3">
    <source>
        <dbReference type="ARBA" id="ARBA00022475"/>
    </source>
</evidence>
<keyword evidence="3" id="KW-1003">Cell membrane</keyword>
<evidence type="ECO:0000259" key="10">
    <source>
        <dbReference type="Pfam" id="PF16185"/>
    </source>
</evidence>
<feature type="domain" description="ATP-binding cassette sub-family B member 6 N-terminal five TM" evidence="10">
    <location>
        <begin position="4"/>
        <end position="256"/>
    </location>
</feature>
<dbReference type="EMBL" id="KB292298">
    <property type="protein sequence ID" value="ELU17804.1"/>
    <property type="molecule type" value="Genomic_DNA"/>
</dbReference>
<feature type="compositionally biased region" description="Low complexity" evidence="8">
    <location>
        <begin position="220"/>
        <end position="230"/>
    </location>
</feature>
<reference evidence="11 13" key="2">
    <citation type="journal article" date="2013" name="Nature">
        <title>Insights into bilaterian evolution from three spiralian genomes.</title>
        <authorList>
            <person name="Simakov O."/>
            <person name="Marletaz F."/>
            <person name="Cho S.J."/>
            <person name="Edsinger-Gonzales E."/>
            <person name="Havlak P."/>
            <person name="Hellsten U."/>
            <person name="Kuo D.H."/>
            <person name="Larsson T."/>
            <person name="Lv J."/>
            <person name="Arendt D."/>
            <person name="Savage R."/>
            <person name="Osoegawa K."/>
            <person name="de Jong P."/>
            <person name="Grimwood J."/>
            <person name="Chapman J.A."/>
            <person name="Shapiro H."/>
            <person name="Aerts A."/>
            <person name="Otillar R.P."/>
            <person name="Terry A.Y."/>
            <person name="Boore J.L."/>
            <person name="Grigoriev I.V."/>
            <person name="Lindberg D.R."/>
            <person name="Seaver E.C."/>
            <person name="Weisblat D.A."/>
            <person name="Putnam N.H."/>
            <person name="Rokhsar D.S."/>
        </authorList>
    </citation>
    <scope>NUCLEOTIDE SEQUENCE</scope>
    <source>
        <strain evidence="11 13">I ESC-2004</strain>
    </source>
</reference>
<protein>
    <recommendedName>
        <fullName evidence="10">ATP-binding cassette sub-family B member 6 N-terminal five TM domain-containing protein</fullName>
    </recommendedName>
</protein>
<evidence type="ECO:0000256" key="7">
    <source>
        <dbReference type="ARBA" id="ARBA00023136"/>
    </source>
</evidence>
<dbReference type="EnsemblMetazoa" id="CapteT194933">
    <property type="protein sequence ID" value="CapteP194933"/>
    <property type="gene ID" value="CapteG194933"/>
</dbReference>
<feature type="transmembrane region" description="Helical" evidence="9">
    <location>
        <begin position="68"/>
        <end position="86"/>
    </location>
</feature>
<dbReference type="AlphaFoldDB" id="R7VGS4"/>
<dbReference type="GO" id="GO:0005886">
    <property type="term" value="C:plasma membrane"/>
    <property type="evidence" value="ECO:0007669"/>
    <property type="project" value="UniProtKB-SubCell"/>
</dbReference>
<keyword evidence="13" id="KW-1185">Reference proteome</keyword>
<evidence type="ECO:0000313" key="11">
    <source>
        <dbReference type="EMBL" id="ELU17804.1"/>
    </source>
</evidence>
<accession>R7VGS4</accession>
<keyword evidence="4 9" id="KW-0812">Transmembrane</keyword>
<evidence type="ECO:0000256" key="8">
    <source>
        <dbReference type="SAM" id="MobiDB-lite"/>
    </source>
</evidence>
<dbReference type="GO" id="GO:0005524">
    <property type="term" value="F:ATP binding"/>
    <property type="evidence" value="ECO:0007669"/>
    <property type="project" value="InterPro"/>
</dbReference>
<feature type="transmembrane region" description="Helical" evidence="9">
    <location>
        <begin position="172"/>
        <end position="194"/>
    </location>
</feature>
<dbReference type="Gene3D" id="1.20.1560.10">
    <property type="entry name" value="ABC transporter type 1, transmembrane domain"/>
    <property type="match status" value="1"/>
</dbReference>
<reference evidence="12" key="3">
    <citation type="submission" date="2015-06" db="UniProtKB">
        <authorList>
            <consortium name="EnsemblMetazoa"/>
        </authorList>
    </citation>
    <scope>IDENTIFICATION</scope>
</reference>
<evidence type="ECO:0000256" key="5">
    <source>
        <dbReference type="ARBA" id="ARBA00022967"/>
    </source>
</evidence>
<gene>
    <name evidence="11" type="ORF">CAPTEDRAFT_194933</name>
</gene>
<dbReference type="EMBL" id="AMQN01003939">
    <property type="status" value="NOT_ANNOTATED_CDS"/>
    <property type="molecule type" value="Genomic_DNA"/>
</dbReference>
<dbReference type="InterPro" id="IPR032410">
    <property type="entry name" value="ABCB6_N"/>
</dbReference>
<evidence type="ECO:0000256" key="4">
    <source>
        <dbReference type="ARBA" id="ARBA00022692"/>
    </source>
</evidence>
<keyword evidence="7 9" id="KW-0472">Membrane</keyword>
<dbReference type="HOGENOM" id="CLU_827870_0_0_1"/>
<evidence type="ECO:0000313" key="13">
    <source>
        <dbReference type="Proteomes" id="UP000014760"/>
    </source>
</evidence>